<evidence type="ECO:0000313" key="1">
    <source>
        <dbReference type="EMBL" id="KAF1759064.1"/>
    </source>
</evidence>
<dbReference type="RefSeq" id="XP_053585709.1">
    <property type="nucleotide sequence ID" value="XM_053730937.1"/>
</dbReference>
<dbReference type="CTD" id="78776087"/>
<dbReference type="Proteomes" id="UP000483820">
    <property type="component" value="Chromosome IV"/>
</dbReference>
<reference evidence="1 2" key="1">
    <citation type="submission" date="2019-12" db="EMBL/GenBank/DDBJ databases">
        <title>Chromosome-level assembly of the Caenorhabditis remanei genome.</title>
        <authorList>
            <person name="Teterina A.A."/>
            <person name="Willis J.H."/>
            <person name="Phillips P.C."/>
        </authorList>
    </citation>
    <scope>NUCLEOTIDE SEQUENCE [LARGE SCALE GENOMIC DNA]</scope>
    <source>
        <strain evidence="1 2">PX506</strain>
        <tissue evidence="1">Whole organism</tissue>
    </source>
</reference>
<protein>
    <submittedName>
        <fullName evidence="1">Uncharacterized protein</fullName>
    </submittedName>
</protein>
<accession>A0A6A5GWQ4</accession>
<name>A0A6A5GWQ4_CAERE</name>
<sequence>MLATVPFLLFTREGLSLPQTSCYGIMMGYGRYKYIYKTRKPRYNYLSIVLGEVAGFQQELVEVDDFVDDRCIVGSEFFVIPTDLQTLTTK</sequence>
<proteinExistence type="predicted"/>
<dbReference type="EMBL" id="WUAV01000004">
    <property type="protein sequence ID" value="KAF1759064.1"/>
    <property type="molecule type" value="Genomic_DNA"/>
</dbReference>
<organism evidence="1 2">
    <name type="scientific">Caenorhabditis remanei</name>
    <name type="common">Caenorhabditis vulgaris</name>
    <dbReference type="NCBI Taxonomy" id="31234"/>
    <lineage>
        <taxon>Eukaryota</taxon>
        <taxon>Metazoa</taxon>
        <taxon>Ecdysozoa</taxon>
        <taxon>Nematoda</taxon>
        <taxon>Chromadorea</taxon>
        <taxon>Rhabditida</taxon>
        <taxon>Rhabditina</taxon>
        <taxon>Rhabditomorpha</taxon>
        <taxon>Rhabditoidea</taxon>
        <taxon>Rhabditidae</taxon>
        <taxon>Peloderinae</taxon>
        <taxon>Caenorhabditis</taxon>
    </lineage>
</organism>
<comment type="caution">
    <text evidence="1">The sequence shown here is derived from an EMBL/GenBank/DDBJ whole genome shotgun (WGS) entry which is preliminary data.</text>
</comment>
<dbReference type="KEGG" id="crq:GCK72_015524"/>
<gene>
    <name evidence="1" type="ORF">GCK72_015524</name>
</gene>
<evidence type="ECO:0000313" key="2">
    <source>
        <dbReference type="Proteomes" id="UP000483820"/>
    </source>
</evidence>
<dbReference type="GeneID" id="78776087"/>
<dbReference type="AlphaFoldDB" id="A0A6A5GWQ4"/>